<evidence type="ECO:0000313" key="3">
    <source>
        <dbReference type="Proteomes" id="UP001623330"/>
    </source>
</evidence>
<dbReference type="EMBL" id="JBEVYD010000012">
    <property type="protein sequence ID" value="KAL3229076.1"/>
    <property type="molecule type" value="Genomic_DNA"/>
</dbReference>
<dbReference type="PANTHER" id="PTHR13832:SF792">
    <property type="entry name" value="GM14286P"/>
    <property type="match status" value="1"/>
</dbReference>
<dbReference type="Proteomes" id="UP001623330">
    <property type="component" value="Unassembled WGS sequence"/>
</dbReference>
<sequence length="564" mass="62603">MSPLVRINALRRNARAIKGNNAVNQMIRSFHIRSSARYGLNLVSSSSLIRELNLALLGGGVMMFLTYSYFSDRIPSPLRYMREYSTIHNDEGKLIQSSGGYAKGEESFAILTDKEVDNRLRSREMSFFVKRSKGITRYDVAQLPSNNPIEDSHVEKLITFPSPNASSKTLAEREDEEFDNDLYFFGIFDGHSGTFTSAKLSVDLVPYVAHQIANVYQQNNKALGSKSSQGLSFDSALENGFVQLDNDIIYGSLGKLLKEPNNDTMLSALPAISGSCALLAIYNSHDSNLKVAVTGDSRALIGSVNSNGEWTVESLSTDQTGDNEEEVARIRSEHPGEPNVVRNGRVLGSLQPSRAFGDYRYKVKEIEGKRLSDLPDHLKLYFRKEPKDFKTPPYVTAKPVITTTKISPETKFMVLGSDGLFELLSNAEIAGLVIRWMENNNVNDKNIIANGKKGKLPFVKDVSTDTESQRSAFRYRKDGKLEDTSYLMEDNNVATHLIRNALSAGGQKEYVSTLVSIPAPTSRKYRDDLTVTVAFFGEIKKDSVSDDNSIVLNHDATTPPKSKL</sequence>
<evidence type="ECO:0000259" key="1">
    <source>
        <dbReference type="PROSITE" id="PS51746"/>
    </source>
</evidence>
<proteinExistence type="predicted"/>
<dbReference type="InterPro" id="IPR036457">
    <property type="entry name" value="PPM-type-like_dom_sf"/>
</dbReference>
<organism evidence="2 3">
    <name type="scientific">Nakaseomyces bracarensis</name>
    <dbReference type="NCBI Taxonomy" id="273131"/>
    <lineage>
        <taxon>Eukaryota</taxon>
        <taxon>Fungi</taxon>
        <taxon>Dikarya</taxon>
        <taxon>Ascomycota</taxon>
        <taxon>Saccharomycotina</taxon>
        <taxon>Saccharomycetes</taxon>
        <taxon>Saccharomycetales</taxon>
        <taxon>Saccharomycetaceae</taxon>
        <taxon>Nakaseomyces</taxon>
    </lineage>
</organism>
<dbReference type="SUPFAM" id="SSF81606">
    <property type="entry name" value="PP2C-like"/>
    <property type="match status" value="1"/>
</dbReference>
<protein>
    <submittedName>
        <fullName evidence="2">[Pyruvate dehydrogenase [acetyl-transferring]]-phosphatase 1, mitochondrial</fullName>
    </submittedName>
</protein>
<dbReference type="PROSITE" id="PS51746">
    <property type="entry name" value="PPM_2"/>
    <property type="match status" value="1"/>
</dbReference>
<comment type="caution">
    <text evidence="2">The sequence shown here is derived from an EMBL/GenBank/DDBJ whole genome shotgun (WGS) entry which is preliminary data.</text>
</comment>
<dbReference type="PANTHER" id="PTHR13832">
    <property type="entry name" value="PROTEIN PHOSPHATASE 2C"/>
    <property type="match status" value="1"/>
</dbReference>
<name>A0ABR4NMU5_9SACH</name>
<accession>A0ABR4NMU5</accession>
<dbReference type="Gene3D" id="3.60.40.10">
    <property type="entry name" value="PPM-type phosphatase domain"/>
    <property type="match status" value="1"/>
</dbReference>
<dbReference type="Pfam" id="PF00481">
    <property type="entry name" value="PP2C"/>
    <property type="match status" value="1"/>
</dbReference>
<feature type="domain" description="PPM-type phosphatase" evidence="1">
    <location>
        <begin position="157"/>
        <end position="536"/>
    </location>
</feature>
<evidence type="ECO:0000313" key="2">
    <source>
        <dbReference type="EMBL" id="KAL3229076.1"/>
    </source>
</evidence>
<dbReference type="InterPro" id="IPR015655">
    <property type="entry name" value="PP2C"/>
</dbReference>
<dbReference type="InterPro" id="IPR001932">
    <property type="entry name" value="PPM-type_phosphatase-like_dom"/>
</dbReference>
<reference evidence="2 3" key="1">
    <citation type="submission" date="2024-05" db="EMBL/GenBank/DDBJ databases">
        <title>Long read based assembly of the Candida bracarensis genome reveals expanded adhesin content.</title>
        <authorList>
            <person name="Marcet-Houben M."/>
            <person name="Ksiezopolska E."/>
            <person name="Gabaldon T."/>
        </authorList>
    </citation>
    <scope>NUCLEOTIDE SEQUENCE [LARGE SCALE GENOMIC DNA]</scope>
    <source>
        <strain evidence="2 3">CBM6</strain>
    </source>
</reference>
<dbReference type="CDD" id="cd00143">
    <property type="entry name" value="PP2Cc"/>
    <property type="match status" value="1"/>
</dbReference>
<keyword evidence="3" id="KW-1185">Reference proteome</keyword>
<gene>
    <name evidence="2" type="ORF">RNJ44_02163</name>
</gene>
<dbReference type="SMART" id="SM00332">
    <property type="entry name" value="PP2Cc"/>
    <property type="match status" value="1"/>
</dbReference>